<dbReference type="EMBL" id="DS866479">
    <property type="protein sequence ID" value="EEC14395.1"/>
    <property type="molecule type" value="Genomic_DNA"/>
</dbReference>
<dbReference type="AlphaFoldDB" id="B7Q6C3"/>
<reference evidence="1 3" key="1">
    <citation type="submission" date="2008-03" db="EMBL/GenBank/DDBJ databases">
        <title>Annotation of Ixodes scapularis.</title>
        <authorList>
            <consortium name="Ixodes scapularis Genome Project Consortium"/>
            <person name="Caler E."/>
            <person name="Hannick L.I."/>
            <person name="Bidwell S."/>
            <person name="Joardar V."/>
            <person name="Thiagarajan M."/>
            <person name="Amedeo P."/>
            <person name="Galinsky K.J."/>
            <person name="Schobel S."/>
            <person name="Inman J."/>
            <person name="Hostetler J."/>
            <person name="Miller J."/>
            <person name="Hammond M."/>
            <person name="Megy K."/>
            <person name="Lawson D."/>
            <person name="Kodira C."/>
            <person name="Sutton G."/>
            <person name="Meyer J."/>
            <person name="Hill C.A."/>
            <person name="Birren B."/>
            <person name="Nene V."/>
            <person name="Collins F."/>
            <person name="Alarcon-Chaidez F."/>
            <person name="Wikel S."/>
            <person name="Strausberg R."/>
        </authorList>
    </citation>
    <scope>NUCLEOTIDE SEQUENCE [LARGE SCALE GENOMIC DNA]</scope>
    <source>
        <strain evidence="3">Wikel</strain>
        <strain evidence="1">Wikel colony</strain>
    </source>
</reference>
<accession>B7Q6C3</accession>
<sequence>MSRSCMPGQPRLFGHARWIVRVFLNDSQNTHFTFQLPCLSRQLWMTAAKASSVSLNERTCSTVIMSSSAAEQTADSVCIVAYVLQSSAWHIFGLKGCMEHCGMHRVRTISLQRNMPGARKRCGVPLVECWRRSCLPHSDCLW</sequence>
<dbReference type="PaxDb" id="6945-B7Q6C3"/>
<evidence type="ECO:0000313" key="1">
    <source>
        <dbReference type="EMBL" id="EEC14395.1"/>
    </source>
</evidence>
<evidence type="ECO:0000313" key="3">
    <source>
        <dbReference type="Proteomes" id="UP000001555"/>
    </source>
</evidence>
<dbReference type="EMBL" id="ABJB011056728">
    <property type="status" value="NOT_ANNOTATED_CDS"/>
    <property type="molecule type" value="Genomic_DNA"/>
</dbReference>
<reference evidence="2" key="2">
    <citation type="submission" date="2020-05" db="UniProtKB">
        <authorList>
            <consortium name="EnsemblMetazoa"/>
        </authorList>
    </citation>
    <scope>IDENTIFICATION</scope>
    <source>
        <strain evidence="2">wikel</strain>
    </source>
</reference>
<organism evidence="1">
    <name type="scientific">Ixodes scapularis</name>
    <name type="common">Black-legged tick</name>
    <name type="synonym">Deer tick</name>
    <dbReference type="NCBI Taxonomy" id="6945"/>
    <lineage>
        <taxon>Eukaryota</taxon>
        <taxon>Metazoa</taxon>
        <taxon>Ecdysozoa</taxon>
        <taxon>Arthropoda</taxon>
        <taxon>Chelicerata</taxon>
        <taxon>Arachnida</taxon>
        <taxon>Acari</taxon>
        <taxon>Parasitiformes</taxon>
        <taxon>Ixodida</taxon>
        <taxon>Ixodoidea</taxon>
        <taxon>Ixodidae</taxon>
        <taxon>Ixodinae</taxon>
        <taxon>Ixodes</taxon>
    </lineage>
</organism>
<dbReference type="Proteomes" id="UP000001555">
    <property type="component" value="Unassembled WGS sequence"/>
</dbReference>
<proteinExistence type="predicted"/>
<dbReference type="HOGENOM" id="CLU_1817928_0_0_1"/>
<dbReference type="VEuPathDB" id="VectorBase:ISCW010804"/>
<dbReference type="VEuPathDB" id="VectorBase:ISCI010804"/>
<gene>
    <name evidence="1" type="ORF">IscW_ISCW010804</name>
</gene>
<keyword evidence="3" id="KW-1185">Reference proteome</keyword>
<dbReference type="EnsemblMetazoa" id="ISCW010804-RA">
    <property type="protein sequence ID" value="ISCW010804-PA"/>
    <property type="gene ID" value="ISCW010804"/>
</dbReference>
<dbReference type="InParanoid" id="B7Q6C3"/>
<name>B7Q6C3_IXOSC</name>
<protein>
    <submittedName>
        <fullName evidence="1 2">Uncharacterized protein</fullName>
    </submittedName>
</protein>
<evidence type="ECO:0000313" key="2">
    <source>
        <dbReference type="EnsemblMetazoa" id="ISCW010804-PA"/>
    </source>
</evidence>